<evidence type="ECO:0000313" key="2">
    <source>
        <dbReference type="EMBL" id="CAD8102473.1"/>
    </source>
</evidence>
<gene>
    <name evidence="2" type="ORF">PSON_ATCC_30995.1.T0780035</name>
</gene>
<keyword evidence="1" id="KW-0812">Transmembrane</keyword>
<sequence>MIHSTLNLKKKIKTEPTENYIINSIHHTIKPHNINTDMALAYHTLHQINYNPQINIKYSHIKIALAIQSIFNLTSKFRSTKILSYKLILFQNLSNYQTKLIMKKYDIIIDNQLQIFQGLNKLQQYTVLIQKTFLLNLNHQLLIKKRIGQLFNRISKQIYFHKIIALIQILQYSQQGKNFLENIQYYYNNSIIQNKEIMAIKFASTTLIIKSINNKRLQYQSIFFIKLTEPDKLQQFSIRDISINQGNSNKTGGFEIVENNLNAICLLNQVIKTILKKYFLLLKLQNLENISKRQSLKSSIFNSQSILLKKLIKSGESIMELYQSTNDTEQSKKDQDHDDIVLKRKKMMHQSDHSEPFIKKRISIIQQSQKLQPAQQQLFELKTITKSKTKSKLLWFNLIILILGAILIFRIFQQRLIYI</sequence>
<accession>A0A8S1PII5</accession>
<dbReference type="AlphaFoldDB" id="A0A8S1PII5"/>
<feature type="transmembrane region" description="Helical" evidence="1">
    <location>
        <begin position="393"/>
        <end position="412"/>
    </location>
</feature>
<dbReference type="EMBL" id="CAJJDN010000078">
    <property type="protein sequence ID" value="CAD8102473.1"/>
    <property type="molecule type" value="Genomic_DNA"/>
</dbReference>
<evidence type="ECO:0008006" key="4">
    <source>
        <dbReference type="Google" id="ProtNLM"/>
    </source>
</evidence>
<name>A0A8S1PII5_9CILI</name>
<comment type="caution">
    <text evidence="2">The sequence shown here is derived from an EMBL/GenBank/DDBJ whole genome shotgun (WGS) entry which is preliminary data.</text>
</comment>
<dbReference type="Proteomes" id="UP000692954">
    <property type="component" value="Unassembled WGS sequence"/>
</dbReference>
<reference evidence="2" key="1">
    <citation type="submission" date="2021-01" db="EMBL/GenBank/DDBJ databases">
        <authorList>
            <consortium name="Genoscope - CEA"/>
            <person name="William W."/>
        </authorList>
    </citation>
    <scope>NUCLEOTIDE SEQUENCE</scope>
</reference>
<dbReference type="OrthoDB" id="311849at2759"/>
<keyword evidence="1" id="KW-0472">Membrane</keyword>
<keyword evidence="3" id="KW-1185">Reference proteome</keyword>
<evidence type="ECO:0000313" key="3">
    <source>
        <dbReference type="Proteomes" id="UP000692954"/>
    </source>
</evidence>
<keyword evidence="1" id="KW-1133">Transmembrane helix</keyword>
<protein>
    <recommendedName>
        <fullName evidence="4">Transmembrane protein</fullName>
    </recommendedName>
</protein>
<evidence type="ECO:0000256" key="1">
    <source>
        <dbReference type="SAM" id="Phobius"/>
    </source>
</evidence>
<proteinExistence type="predicted"/>
<organism evidence="2 3">
    <name type="scientific">Paramecium sonneborni</name>
    <dbReference type="NCBI Taxonomy" id="65129"/>
    <lineage>
        <taxon>Eukaryota</taxon>
        <taxon>Sar</taxon>
        <taxon>Alveolata</taxon>
        <taxon>Ciliophora</taxon>
        <taxon>Intramacronucleata</taxon>
        <taxon>Oligohymenophorea</taxon>
        <taxon>Peniculida</taxon>
        <taxon>Parameciidae</taxon>
        <taxon>Paramecium</taxon>
    </lineage>
</organism>